<dbReference type="SUPFAM" id="SSF55073">
    <property type="entry name" value="Nucleotide cyclase"/>
    <property type="match status" value="1"/>
</dbReference>
<accession>A0A418T0D1</accession>
<dbReference type="InterPro" id="IPR043128">
    <property type="entry name" value="Rev_trsase/Diguanyl_cyclase"/>
</dbReference>
<dbReference type="InterPro" id="IPR052155">
    <property type="entry name" value="Biofilm_reg_signaling"/>
</dbReference>
<dbReference type="Gene3D" id="3.30.70.270">
    <property type="match status" value="1"/>
</dbReference>
<keyword evidence="4" id="KW-1185">Reference proteome</keyword>
<dbReference type="CDD" id="cd01949">
    <property type="entry name" value="GGDEF"/>
    <property type="match status" value="1"/>
</dbReference>
<evidence type="ECO:0000259" key="1">
    <source>
        <dbReference type="PROSITE" id="PS50883"/>
    </source>
</evidence>
<dbReference type="SMART" id="SM00267">
    <property type="entry name" value="GGDEF"/>
    <property type="match status" value="1"/>
</dbReference>
<dbReference type="InterPro" id="IPR001633">
    <property type="entry name" value="EAL_dom"/>
</dbReference>
<dbReference type="InterPro" id="IPR000160">
    <property type="entry name" value="GGDEF_dom"/>
</dbReference>
<dbReference type="InterPro" id="IPR029787">
    <property type="entry name" value="Nucleotide_cyclase"/>
</dbReference>
<protein>
    <submittedName>
        <fullName evidence="3">EAL domain-containing protein</fullName>
    </submittedName>
</protein>
<dbReference type="Gene3D" id="3.20.20.450">
    <property type="entry name" value="EAL domain"/>
    <property type="match status" value="1"/>
</dbReference>
<feature type="domain" description="EAL" evidence="1">
    <location>
        <begin position="315"/>
        <end position="566"/>
    </location>
</feature>
<proteinExistence type="predicted"/>
<organism evidence="3 4">
    <name type="scientific">Paracoccus onubensis</name>
    <dbReference type="NCBI Taxonomy" id="1675788"/>
    <lineage>
        <taxon>Bacteria</taxon>
        <taxon>Pseudomonadati</taxon>
        <taxon>Pseudomonadota</taxon>
        <taxon>Alphaproteobacteria</taxon>
        <taxon>Rhodobacterales</taxon>
        <taxon>Paracoccaceae</taxon>
        <taxon>Paracoccus</taxon>
    </lineage>
</organism>
<dbReference type="PROSITE" id="PS50883">
    <property type="entry name" value="EAL"/>
    <property type="match status" value="1"/>
</dbReference>
<dbReference type="PANTHER" id="PTHR44757:SF2">
    <property type="entry name" value="BIOFILM ARCHITECTURE MAINTENANCE PROTEIN MBAA"/>
    <property type="match status" value="1"/>
</dbReference>
<dbReference type="SUPFAM" id="SSF141868">
    <property type="entry name" value="EAL domain-like"/>
    <property type="match status" value="1"/>
</dbReference>
<dbReference type="Gene3D" id="3.30.450.20">
    <property type="entry name" value="PAS domain"/>
    <property type="match status" value="1"/>
</dbReference>
<name>A0A418T0D1_9RHOB</name>
<dbReference type="PROSITE" id="PS50887">
    <property type="entry name" value="GGDEF"/>
    <property type="match status" value="1"/>
</dbReference>
<dbReference type="AlphaFoldDB" id="A0A418T0D1"/>
<sequence>MQATGSDNTNMPSRWKEVTNARLNRMIDNMPVAVMTVDPVTYKIDYVNKASKELIRRIEHLLPIKTDDLVGSSIDIFHETPQRQRQILSDPANLPFNARISLGPELLDLKISAITTDDGDFFGLMLTWAIVTKAVAAEEKIRQLAHYDTLTGLPNRITFNERLKERLHASGGGPSLLYIDLDGFKLVNDTRGHNIGDELLKHVADKLRGLCRDQDITIGRLGGDEFAILVPHDDPARMGALANRVIAELSAPCSIEYHRKIHISASIGIAYAPAHGRTGEELQKNADIALYAAKKAGKRCYRMFSEKMRIDMYERLRLQERLSSALRDNRNIFLYYQPIIDVKTGRTMGREALIRWYQPDRGWVSPTDFIPVAENSDLIDRLGEFVLTKACCDAAGWDDGLPVAVNVSAAQLGRDTLTSMVRAALARSGLSHDRLEIEVTETAVLNNEAGAIRDLLQIRDLGVRVALDDFGTGSSSLTHLLSFPFDKIKIDGSFVQDAVQRKKAAAIVGAIAGLGARLGVTTVAEGVETRDQLRLVVREGCRAIQGFHTGRPAPMENDAHVIAALTGESPSWITTGIKAPSSLHPH</sequence>
<dbReference type="CDD" id="cd01948">
    <property type="entry name" value="EAL"/>
    <property type="match status" value="1"/>
</dbReference>
<dbReference type="Pfam" id="PF00563">
    <property type="entry name" value="EAL"/>
    <property type="match status" value="1"/>
</dbReference>
<dbReference type="Pfam" id="PF00990">
    <property type="entry name" value="GGDEF"/>
    <property type="match status" value="1"/>
</dbReference>
<evidence type="ECO:0000259" key="2">
    <source>
        <dbReference type="PROSITE" id="PS50887"/>
    </source>
</evidence>
<feature type="domain" description="GGDEF" evidence="2">
    <location>
        <begin position="172"/>
        <end position="306"/>
    </location>
</feature>
<dbReference type="SMART" id="SM00052">
    <property type="entry name" value="EAL"/>
    <property type="match status" value="1"/>
</dbReference>
<gene>
    <name evidence="3" type="ORF">D3P04_07170</name>
</gene>
<dbReference type="InterPro" id="IPR035919">
    <property type="entry name" value="EAL_sf"/>
</dbReference>
<dbReference type="PANTHER" id="PTHR44757">
    <property type="entry name" value="DIGUANYLATE CYCLASE DGCP"/>
    <property type="match status" value="1"/>
</dbReference>
<dbReference type="EMBL" id="QZCG01000004">
    <property type="protein sequence ID" value="RJE86657.1"/>
    <property type="molecule type" value="Genomic_DNA"/>
</dbReference>
<evidence type="ECO:0000313" key="4">
    <source>
        <dbReference type="Proteomes" id="UP000284202"/>
    </source>
</evidence>
<dbReference type="NCBIfam" id="TIGR00254">
    <property type="entry name" value="GGDEF"/>
    <property type="match status" value="1"/>
</dbReference>
<evidence type="ECO:0000313" key="3">
    <source>
        <dbReference type="EMBL" id="RJE86657.1"/>
    </source>
</evidence>
<dbReference type="Proteomes" id="UP000284202">
    <property type="component" value="Unassembled WGS sequence"/>
</dbReference>
<comment type="caution">
    <text evidence="3">The sequence shown here is derived from an EMBL/GenBank/DDBJ whole genome shotgun (WGS) entry which is preliminary data.</text>
</comment>
<reference evidence="4" key="1">
    <citation type="submission" date="2018-09" db="EMBL/GenBank/DDBJ databases">
        <title>Acidovorax cavernicola nov. sp. isolated from Gruta de las Maravillas (Aracena, Spain).</title>
        <authorList>
            <person name="Jurado V."/>
            <person name="Gutierrez-Patricio S."/>
            <person name="Gonzalez-Pimentel J.L."/>
            <person name="Miller A.Z."/>
            <person name="Laiz L."/>
            <person name="Saiz-Jimenez C."/>
        </authorList>
    </citation>
    <scope>NUCLEOTIDE SEQUENCE [LARGE SCALE GENOMIC DNA]</scope>
    <source>
        <strain evidence="4">1011MAR3C25</strain>
    </source>
</reference>
<dbReference type="OrthoDB" id="9814202at2"/>